<dbReference type="Pfam" id="PF00293">
    <property type="entry name" value="NUDIX"/>
    <property type="match status" value="1"/>
</dbReference>
<dbReference type="PROSITE" id="PS51462">
    <property type="entry name" value="NUDIX"/>
    <property type="match status" value="1"/>
</dbReference>
<dbReference type="EMBL" id="JARYZI010000001">
    <property type="protein sequence ID" value="MDH8676915.1"/>
    <property type="molecule type" value="Genomic_DNA"/>
</dbReference>
<accession>A0ABT6N920</accession>
<dbReference type="PANTHER" id="PTHR43736">
    <property type="entry name" value="ADP-RIBOSE PYROPHOSPHATASE"/>
    <property type="match status" value="1"/>
</dbReference>
<gene>
    <name evidence="4" type="ORF">QE109_02085</name>
</gene>
<evidence type="ECO:0000259" key="3">
    <source>
        <dbReference type="PROSITE" id="PS51462"/>
    </source>
</evidence>
<evidence type="ECO:0000313" key="4">
    <source>
        <dbReference type="EMBL" id="MDH8676915.1"/>
    </source>
</evidence>
<feature type="domain" description="Nudix hydrolase" evidence="3">
    <location>
        <begin position="1"/>
        <end position="124"/>
    </location>
</feature>
<comment type="caution">
    <text evidence="4">The sequence shown here is derived from an EMBL/GenBank/DDBJ whole genome shotgun (WGS) entry which is preliminary data.</text>
</comment>
<dbReference type="SUPFAM" id="SSF55811">
    <property type="entry name" value="Nudix"/>
    <property type="match status" value="1"/>
</dbReference>
<dbReference type="Gene3D" id="3.90.79.10">
    <property type="entry name" value="Nucleoside Triphosphate Pyrophosphohydrolase"/>
    <property type="match status" value="1"/>
</dbReference>
<evidence type="ECO:0000256" key="2">
    <source>
        <dbReference type="ARBA" id="ARBA00022801"/>
    </source>
</evidence>
<dbReference type="Proteomes" id="UP001158045">
    <property type="component" value="Unassembled WGS sequence"/>
</dbReference>
<comment type="similarity">
    <text evidence="1">Belongs to the Nudix hydrolase family.</text>
</comment>
<dbReference type="InterPro" id="IPR015797">
    <property type="entry name" value="NUDIX_hydrolase-like_dom_sf"/>
</dbReference>
<organism evidence="4 5">
    <name type="scientific">Fusibacter bizertensis</name>
    <dbReference type="NCBI Taxonomy" id="1488331"/>
    <lineage>
        <taxon>Bacteria</taxon>
        <taxon>Bacillati</taxon>
        <taxon>Bacillota</taxon>
        <taxon>Clostridia</taxon>
        <taxon>Eubacteriales</taxon>
        <taxon>Eubacteriales Family XII. Incertae Sedis</taxon>
        <taxon>Fusibacter</taxon>
    </lineage>
</organism>
<protein>
    <submittedName>
        <fullName evidence="4">NUDIX domain-containing protein</fullName>
    </submittedName>
</protein>
<dbReference type="InterPro" id="IPR020084">
    <property type="entry name" value="NUDIX_hydrolase_CS"/>
</dbReference>
<name>A0ABT6N920_9FIRM</name>
<dbReference type="RefSeq" id="WP_281092979.1">
    <property type="nucleotide sequence ID" value="NZ_JARYZI010000001.1"/>
</dbReference>
<dbReference type="InterPro" id="IPR000086">
    <property type="entry name" value="NUDIX_hydrolase_dom"/>
</dbReference>
<reference evidence="4 5" key="1">
    <citation type="submission" date="2023-04" db="EMBL/GenBank/DDBJ databases">
        <title>Fusibacter bizertensis strain WBS, isolated from littoral bottom sediments of the Arctic seas - biochemical and genomic analysis.</title>
        <authorList>
            <person name="Brioukhanov A.L."/>
        </authorList>
    </citation>
    <scope>NUCLEOTIDE SEQUENCE [LARGE SCALE GENOMIC DNA]</scope>
    <source>
        <strain evidence="4 5">WBS</strain>
    </source>
</reference>
<dbReference type="PANTHER" id="PTHR43736:SF1">
    <property type="entry name" value="DIHYDRONEOPTERIN TRIPHOSPHATE DIPHOSPHATASE"/>
    <property type="match status" value="1"/>
</dbReference>
<proteinExistence type="inferred from homology"/>
<keyword evidence="2" id="KW-0378">Hydrolase</keyword>
<dbReference type="PROSITE" id="PS00893">
    <property type="entry name" value="NUDIX_BOX"/>
    <property type="match status" value="1"/>
</dbReference>
<evidence type="ECO:0000256" key="1">
    <source>
        <dbReference type="ARBA" id="ARBA00005582"/>
    </source>
</evidence>
<sequence length="127" mass="14951">MVCSTDSKLLMLKRTKERSGYWQPVCGGIETNELACDTAIREVYEETGITNFDYIEKLPFEFNYREPKNGIEMDMEDVCFLMIINTKPDIRITNEHEQYKWIAFDEVSKLTDWEPIVTVCEYLNSLD</sequence>
<evidence type="ECO:0000313" key="5">
    <source>
        <dbReference type="Proteomes" id="UP001158045"/>
    </source>
</evidence>
<keyword evidence="5" id="KW-1185">Reference proteome</keyword>